<dbReference type="InterPro" id="IPR056002">
    <property type="entry name" value="DUF7580"/>
</dbReference>
<dbReference type="InterPro" id="IPR051048">
    <property type="entry name" value="Peptidase_S8/S53_subtilisin"/>
</dbReference>
<dbReference type="HOGENOM" id="CLU_014424_0_0_1"/>
<dbReference type="InterPro" id="IPR036852">
    <property type="entry name" value="Peptidase_S8/S53_dom_sf"/>
</dbReference>
<evidence type="ECO:0000256" key="4">
    <source>
        <dbReference type="ARBA" id="ARBA00022825"/>
    </source>
</evidence>
<feature type="domain" description="Peptidase S8/S53" evidence="8">
    <location>
        <begin position="695"/>
        <end position="915"/>
    </location>
</feature>
<keyword evidence="11" id="KW-1185">Reference proteome</keyword>
<evidence type="ECO:0000256" key="3">
    <source>
        <dbReference type="ARBA" id="ARBA00022801"/>
    </source>
</evidence>
<accession>A0A0A1TPK4</accession>
<keyword evidence="2 5" id="KW-0645">Protease</keyword>
<dbReference type="GO" id="GO:0004252">
    <property type="term" value="F:serine-type endopeptidase activity"/>
    <property type="evidence" value="ECO:0007669"/>
    <property type="project" value="UniProtKB-UniRule"/>
</dbReference>
<dbReference type="PANTHER" id="PTHR43399:SF4">
    <property type="entry name" value="CELL WALL-ASSOCIATED PROTEASE"/>
    <property type="match status" value="1"/>
</dbReference>
<dbReference type="Pfam" id="PF00082">
    <property type="entry name" value="Peptidase_S8"/>
    <property type="match status" value="1"/>
</dbReference>
<dbReference type="PROSITE" id="PS51892">
    <property type="entry name" value="SUBTILASE"/>
    <property type="match status" value="1"/>
</dbReference>
<dbReference type="Pfam" id="PF24476">
    <property type="entry name" value="DUF7580"/>
    <property type="match status" value="1"/>
</dbReference>
<gene>
    <name evidence="10" type="ORF">VHEMI09042</name>
</gene>
<evidence type="ECO:0000259" key="9">
    <source>
        <dbReference type="Pfam" id="PF24476"/>
    </source>
</evidence>
<dbReference type="InterPro" id="IPR000209">
    <property type="entry name" value="Peptidase_S8/S53_dom"/>
</dbReference>
<dbReference type="GO" id="GO:0006508">
    <property type="term" value="P:proteolysis"/>
    <property type="evidence" value="ECO:0007669"/>
    <property type="project" value="UniProtKB-KW"/>
</dbReference>
<evidence type="ECO:0000256" key="2">
    <source>
        <dbReference type="ARBA" id="ARBA00022670"/>
    </source>
</evidence>
<organism evidence="10 11">
    <name type="scientific">[Torrubiella] hemipterigena</name>
    <dbReference type="NCBI Taxonomy" id="1531966"/>
    <lineage>
        <taxon>Eukaryota</taxon>
        <taxon>Fungi</taxon>
        <taxon>Dikarya</taxon>
        <taxon>Ascomycota</taxon>
        <taxon>Pezizomycotina</taxon>
        <taxon>Sordariomycetes</taxon>
        <taxon>Hypocreomycetidae</taxon>
        <taxon>Hypocreales</taxon>
        <taxon>Clavicipitaceae</taxon>
        <taxon>Clavicipitaceae incertae sedis</taxon>
        <taxon>'Torrubiella' clade</taxon>
    </lineage>
</organism>
<dbReference type="PRINTS" id="PR00723">
    <property type="entry name" value="SUBTILISIN"/>
</dbReference>
<evidence type="ECO:0000256" key="5">
    <source>
        <dbReference type="PROSITE-ProRule" id="PRU01240"/>
    </source>
</evidence>
<feature type="compositionally biased region" description="Basic residues" evidence="7">
    <location>
        <begin position="215"/>
        <end position="225"/>
    </location>
</feature>
<evidence type="ECO:0000313" key="11">
    <source>
        <dbReference type="Proteomes" id="UP000039046"/>
    </source>
</evidence>
<evidence type="ECO:0000313" key="10">
    <source>
        <dbReference type="EMBL" id="CEJ93453.1"/>
    </source>
</evidence>
<reference evidence="10 11" key="1">
    <citation type="journal article" date="2015" name="Genome Announc.">
        <title>Draft Genome Sequence and Gene Annotation of the Entomopathogenic Fungus Verticillium hemipterigenum.</title>
        <authorList>
            <person name="Horn F."/>
            <person name="Habel A."/>
            <person name="Scharf D.H."/>
            <person name="Dworschak J."/>
            <person name="Brakhage A.A."/>
            <person name="Guthke R."/>
            <person name="Hertweck C."/>
            <person name="Linde J."/>
        </authorList>
    </citation>
    <scope>NUCLEOTIDE SEQUENCE [LARGE SCALE GENOMIC DNA]</scope>
</reference>
<dbReference type="OrthoDB" id="206201at2759"/>
<protein>
    <submittedName>
        <fullName evidence="10">Uncharacterized protein</fullName>
    </submittedName>
</protein>
<dbReference type="Gene3D" id="3.40.50.200">
    <property type="entry name" value="Peptidase S8/S53 domain"/>
    <property type="match status" value="1"/>
</dbReference>
<keyword evidence="4 5" id="KW-0720">Serine protease</keyword>
<name>A0A0A1TPK4_9HYPO</name>
<dbReference type="InterPro" id="IPR015500">
    <property type="entry name" value="Peptidase_S8_subtilisin-rel"/>
</dbReference>
<evidence type="ECO:0000259" key="8">
    <source>
        <dbReference type="Pfam" id="PF00082"/>
    </source>
</evidence>
<dbReference type="Proteomes" id="UP000039046">
    <property type="component" value="Unassembled WGS sequence"/>
</dbReference>
<dbReference type="PROSITE" id="PS00136">
    <property type="entry name" value="SUBTILASE_ASP"/>
    <property type="match status" value="1"/>
</dbReference>
<dbReference type="PROSITE" id="PS00138">
    <property type="entry name" value="SUBTILASE_SER"/>
    <property type="match status" value="1"/>
</dbReference>
<dbReference type="AlphaFoldDB" id="A0A0A1TPK4"/>
<comment type="similarity">
    <text evidence="1 5 6">Belongs to the peptidase S8 family.</text>
</comment>
<dbReference type="PANTHER" id="PTHR43399">
    <property type="entry name" value="SUBTILISIN-RELATED"/>
    <property type="match status" value="1"/>
</dbReference>
<dbReference type="SUPFAM" id="SSF52743">
    <property type="entry name" value="Subtilisin-like"/>
    <property type="match status" value="1"/>
</dbReference>
<evidence type="ECO:0000256" key="6">
    <source>
        <dbReference type="RuleBase" id="RU003355"/>
    </source>
</evidence>
<evidence type="ECO:0000256" key="7">
    <source>
        <dbReference type="SAM" id="MobiDB-lite"/>
    </source>
</evidence>
<feature type="region of interest" description="Disordered" evidence="7">
    <location>
        <begin position="208"/>
        <end position="232"/>
    </location>
</feature>
<sequence>MNPSHRALLLETTDTILQMARIARSQDTKPEDKIFYSHLASYCMRIKCHATSWTEMAADPHGGLISQTLGHLGTLFPEVCLFGTSTVGFMSFVQAHLTSINKSWNEIYKHNEHARHGFIQQWLRSAMPTPQRLALELALESCADEFEKHQTEPKSSLPLSLFKPSTHNEPSYTVHKAAHSIFNALRSCNRCACSCQHSFDAKLELGTYRKPNNTPKKRTPFRTRPKSNAAEDESADVDFDMFLSTDQDWHEIRIQAVKSKAVSFAPVGNADSTMPPHEHSSSSDSSGKIDTLCMPIHKKKDKLWQRLVLKMNKEELFEKGFEKSNFQVDSSVEPISLAQCLTQHREYFTEKTRRILSLILGYTVLHLHGTPWLAPGWDSTSVKFFQTTSSKTPLRPFIQTKLPTNNPTSDIEIHICDTNTSLSEIWCELDMRHCCPVVISLAVMLLEIHFARPFTELAKKYNVELTSLPGAPISPLDLHQVFNGDEEEGQLGAKSEIPEDSALVKAIENCLDDSLWEDEDRQPLDNTTLRSRIYQEIVSLLELHLTKGFSQIPLDSIDQCARDLDFGKWGLNVAGRENANESRQSLVQATPVPNLPLPAHYSLSVAAAAANSTAQTLWNTAYFYQGAPNPTQYAISNPGSLPIPEYDYRESQFFDDQIAGASTADTTKYLSWKDEYVKVYEKFISKGLDSHLTGAIKVAILDTGIDRNHDLIDGREENIRGKYNLYDPPRKTVKDENGHGTFITSLILDYAPDAELYIIKITGKANASPDGNVVAQAIQYAVDEWDVDIISMSFGWPSEDFDGFELVEEAIDTTYSNKVLMFAAGSNSGGKTGRAYPASSPHVICVHSTNTYGCASDFSPTAERNAVNLATVGESVQSAWPSAPDGIASRSGTSYATPIMVGIAAFLLQYARIHCSAKVARSLKRRDKMEALLQRVAMRAHNRNDRQRDDYCYVQLSLQKHNLFGQKLEYINGEIEMAISA</sequence>
<feature type="domain" description="DUF7580" evidence="9">
    <location>
        <begin position="174"/>
        <end position="547"/>
    </location>
</feature>
<feature type="active site" description="Charge relay system" evidence="5">
    <location>
        <position position="739"/>
    </location>
</feature>
<proteinExistence type="inferred from homology"/>
<keyword evidence="3 5" id="KW-0378">Hydrolase</keyword>
<dbReference type="STRING" id="1531966.A0A0A1TPK4"/>
<dbReference type="CDD" id="cd00306">
    <property type="entry name" value="Peptidases_S8_S53"/>
    <property type="match status" value="1"/>
</dbReference>
<evidence type="ECO:0000256" key="1">
    <source>
        <dbReference type="ARBA" id="ARBA00011073"/>
    </source>
</evidence>
<dbReference type="InterPro" id="IPR023828">
    <property type="entry name" value="Peptidase_S8_Ser-AS"/>
</dbReference>
<feature type="active site" description="Charge relay system" evidence="5">
    <location>
        <position position="894"/>
    </location>
</feature>
<dbReference type="EMBL" id="CDHN01000005">
    <property type="protein sequence ID" value="CEJ93453.1"/>
    <property type="molecule type" value="Genomic_DNA"/>
</dbReference>
<dbReference type="InterPro" id="IPR023827">
    <property type="entry name" value="Peptidase_S8_Asp-AS"/>
</dbReference>
<feature type="active site" description="Charge relay system" evidence="5">
    <location>
        <position position="702"/>
    </location>
</feature>